<dbReference type="HOGENOM" id="CLU_038802_0_0_5"/>
<dbReference type="AlphaFoldDB" id="B8II96"/>
<dbReference type="eggNOG" id="COG1596">
    <property type="taxonomic scope" value="Bacteria"/>
</dbReference>
<dbReference type="Pfam" id="PF02563">
    <property type="entry name" value="Poly_export"/>
    <property type="match status" value="1"/>
</dbReference>
<dbReference type="Gene3D" id="3.30.1950.10">
    <property type="entry name" value="wza like domain"/>
    <property type="match status" value="1"/>
</dbReference>
<dbReference type="STRING" id="460265.Mnod_3022"/>
<keyword evidence="2" id="KW-0175">Coiled coil</keyword>
<dbReference type="InterPro" id="IPR003715">
    <property type="entry name" value="Poly_export_N"/>
</dbReference>
<reference evidence="4 5" key="1">
    <citation type="submission" date="2009-01" db="EMBL/GenBank/DDBJ databases">
        <title>Complete sequence of chromosome of Methylobacterium nodulans ORS 2060.</title>
        <authorList>
            <consortium name="US DOE Joint Genome Institute"/>
            <person name="Lucas S."/>
            <person name="Copeland A."/>
            <person name="Lapidus A."/>
            <person name="Glavina del Rio T."/>
            <person name="Dalin E."/>
            <person name="Tice H."/>
            <person name="Bruce D."/>
            <person name="Goodwin L."/>
            <person name="Pitluck S."/>
            <person name="Sims D."/>
            <person name="Brettin T."/>
            <person name="Detter J.C."/>
            <person name="Han C."/>
            <person name="Larimer F."/>
            <person name="Land M."/>
            <person name="Hauser L."/>
            <person name="Kyrpides N."/>
            <person name="Ivanova N."/>
            <person name="Marx C.J."/>
            <person name="Richardson P."/>
        </authorList>
    </citation>
    <scope>NUCLEOTIDE SEQUENCE [LARGE SCALE GENOMIC DNA]</scope>
    <source>
        <strain evidence="5">LMG 21967 / CNCM I-2342 / ORS 2060</strain>
    </source>
</reference>
<dbReference type="InterPro" id="IPR049712">
    <property type="entry name" value="Poly_export"/>
</dbReference>
<keyword evidence="5" id="KW-1185">Reference proteome</keyword>
<organism evidence="4 5">
    <name type="scientific">Methylobacterium nodulans (strain LMG 21967 / CNCM I-2342 / ORS 2060)</name>
    <dbReference type="NCBI Taxonomy" id="460265"/>
    <lineage>
        <taxon>Bacteria</taxon>
        <taxon>Pseudomonadati</taxon>
        <taxon>Pseudomonadota</taxon>
        <taxon>Alphaproteobacteria</taxon>
        <taxon>Hyphomicrobiales</taxon>
        <taxon>Methylobacteriaceae</taxon>
        <taxon>Methylobacterium</taxon>
    </lineage>
</organism>
<proteinExistence type="predicted"/>
<feature type="coiled-coil region" evidence="2">
    <location>
        <begin position="328"/>
        <end position="355"/>
    </location>
</feature>
<evidence type="ECO:0000313" key="4">
    <source>
        <dbReference type="EMBL" id="ACL57965.1"/>
    </source>
</evidence>
<accession>B8II96</accession>
<evidence type="ECO:0000259" key="3">
    <source>
        <dbReference type="Pfam" id="PF02563"/>
    </source>
</evidence>
<gene>
    <name evidence="4" type="ordered locus">Mnod_3022</name>
</gene>
<evidence type="ECO:0000313" key="5">
    <source>
        <dbReference type="Proteomes" id="UP000008207"/>
    </source>
</evidence>
<dbReference type="RefSeq" id="WP_015929637.1">
    <property type="nucleotide sequence ID" value="NC_011894.1"/>
</dbReference>
<dbReference type="Proteomes" id="UP000008207">
    <property type="component" value="Chromosome"/>
</dbReference>
<name>B8II96_METNO</name>
<feature type="domain" description="Polysaccharide export protein N-terminal" evidence="3">
    <location>
        <begin position="65"/>
        <end position="140"/>
    </location>
</feature>
<evidence type="ECO:0000256" key="2">
    <source>
        <dbReference type="SAM" id="Coils"/>
    </source>
</evidence>
<dbReference type="GO" id="GO:0015159">
    <property type="term" value="F:polysaccharide transmembrane transporter activity"/>
    <property type="evidence" value="ECO:0007669"/>
    <property type="project" value="InterPro"/>
</dbReference>
<evidence type="ECO:0000256" key="1">
    <source>
        <dbReference type="ARBA" id="ARBA00022729"/>
    </source>
</evidence>
<keyword evidence="1" id="KW-0732">Signal</keyword>
<protein>
    <submittedName>
        <fullName evidence="4">Polysaccharide export protein</fullName>
    </submittedName>
</protein>
<dbReference type="PANTHER" id="PTHR33619">
    <property type="entry name" value="POLYSACCHARIDE EXPORT PROTEIN GFCE-RELATED"/>
    <property type="match status" value="1"/>
</dbReference>
<dbReference type="KEGG" id="mno:Mnod_3022"/>
<dbReference type="PANTHER" id="PTHR33619:SF3">
    <property type="entry name" value="POLYSACCHARIDE EXPORT PROTEIN GFCE-RELATED"/>
    <property type="match status" value="1"/>
</dbReference>
<dbReference type="EMBL" id="CP001349">
    <property type="protein sequence ID" value="ACL57965.1"/>
    <property type="molecule type" value="Genomic_DNA"/>
</dbReference>
<dbReference type="OrthoDB" id="9798876at2"/>
<sequence>MKATDLRFAHPSRKMVQAALCTITLGTAAVGRAEDLTDAQAPAQTAKVDSLSSAEINRSASYAIGDKLKITVFEQLQPDTREGGEQRDIVASAIERPDLSGEYIVQEDGNIYMPLTGSVAVAGSSFQELDQALSTALSGKLNGVVRVGIRLVEREPVYVLGPVARPGPYKHIPGMSVLHVLALAGAADTALQDQWRLLDTARERERLLKSSERLTRSLARLAILVTERDGAEPATKRLSDLVGPVAAKARLGEANSFREVERSKRKKQETAIAAAIQSYQTELAIQRNKLAQVESNVSDRNQRMDFINKLRERGATTDITYYASLMELGDAKERFQDAKAVIAQTEHRISDLQHEQLRITVDAEVDREREIRELQSAIDEEELTRVAVGTALAQLPGTLERQTTGRKEMSFSILRRTQWGLMRRPAQSDSLLEPGDVLQISPSQAARVATQ</sequence>
<dbReference type="Gene3D" id="3.10.560.10">
    <property type="entry name" value="Outer membrane lipoprotein wza domain like"/>
    <property type="match status" value="1"/>
</dbReference>